<accession>A0A6N4W847</accession>
<keyword evidence="3" id="KW-1185">Reference proteome</keyword>
<reference evidence="2 3" key="1">
    <citation type="journal article" date="2019" name="Emerg. Microbes Infect.">
        <title>Comprehensive subspecies identification of 175 nontuberculous mycobacteria species based on 7547 genomic profiles.</title>
        <authorList>
            <person name="Matsumoto Y."/>
            <person name="Kinjo T."/>
            <person name="Motooka D."/>
            <person name="Nabeya D."/>
            <person name="Jung N."/>
            <person name="Uechi K."/>
            <person name="Horii T."/>
            <person name="Iida T."/>
            <person name="Fujita J."/>
            <person name="Nakamura S."/>
        </authorList>
    </citation>
    <scope>NUCLEOTIDE SEQUENCE [LARGE SCALE GENOMIC DNA]</scope>
    <source>
        <strain evidence="2 3">JCM 30275</strain>
    </source>
</reference>
<dbReference type="RefSeq" id="WP_246224248.1">
    <property type="nucleotide sequence ID" value="NZ_AP022620.1"/>
</dbReference>
<feature type="transmembrane region" description="Helical" evidence="1">
    <location>
        <begin position="95"/>
        <end position="120"/>
    </location>
</feature>
<dbReference type="AlphaFoldDB" id="A0A6N4W847"/>
<dbReference type="KEGG" id="many:MANY_16110"/>
<keyword evidence="1" id="KW-0472">Membrane</keyword>
<evidence type="ECO:0008006" key="4">
    <source>
        <dbReference type="Google" id="ProtNLM"/>
    </source>
</evidence>
<feature type="transmembrane region" description="Helical" evidence="1">
    <location>
        <begin position="12"/>
        <end position="33"/>
    </location>
</feature>
<evidence type="ECO:0000256" key="1">
    <source>
        <dbReference type="SAM" id="Phobius"/>
    </source>
</evidence>
<sequence length="246" mass="27293">MSADDQIRLRIFNLCSWGGIAALLVTLTGWLIAGLLPLPLGPSNTLHQVVEFYSTDSTRRMIGFVMATLGVCFAMPMVGIITVHMLRMERRLPVLSLIQLGSGSVTILINLLASMLFAVLTFRPELRSPESIMMLNDLTWLIFFTPIMPFIIQNVAIGVCVLTDRSNWLPRWVGYLNLWVALAFVPDILAYFFFSGPFGWNGILVFWLALAAYSAFLVTMSIVTRKANRALIMDVNADDSLAVGAV</sequence>
<organism evidence="2 3">
    <name type="scientific">Mycolicibacterium anyangense</name>
    <dbReference type="NCBI Taxonomy" id="1431246"/>
    <lineage>
        <taxon>Bacteria</taxon>
        <taxon>Bacillati</taxon>
        <taxon>Actinomycetota</taxon>
        <taxon>Actinomycetes</taxon>
        <taxon>Mycobacteriales</taxon>
        <taxon>Mycobacteriaceae</taxon>
        <taxon>Mycolicibacterium</taxon>
    </lineage>
</organism>
<evidence type="ECO:0000313" key="2">
    <source>
        <dbReference type="EMBL" id="BBZ76274.1"/>
    </source>
</evidence>
<name>A0A6N4W847_9MYCO</name>
<feature type="transmembrane region" description="Helical" evidence="1">
    <location>
        <begin position="61"/>
        <end position="83"/>
    </location>
</feature>
<protein>
    <recommendedName>
        <fullName evidence="4">DUF4386 domain-containing protein</fullName>
    </recommendedName>
</protein>
<keyword evidence="1" id="KW-0812">Transmembrane</keyword>
<dbReference type="EMBL" id="AP022620">
    <property type="protein sequence ID" value="BBZ76274.1"/>
    <property type="molecule type" value="Genomic_DNA"/>
</dbReference>
<feature type="transmembrane region" description="Helical" evidence="1">
    <location>
        <begin position="174"/>
        <end position="194"/>
    </location>
</feature>
<keyword evidence="1" id="KW-1133">Transmembrane helix</keyword>
<feature type="transmembrane region" description="Helical" evidence="1">
    <location>
        <begin position="200"/>
        <end position="223"/>
    </location>
</feature>
<gene>
    <name evidence="2" type="ORF">MANY_16110</name>
</gene>
<proteinExistence type="predicted"/>
<feature type="transmembrane region" description="Helical" evidence="1">
    <location>
        <begin position="140"/>
        <end position="162"/>
    </location>
</feature>
<dbReference type="Proteomes" id="UP000467249">
    <property type="component" value="Chromosome"/>
</dbReference>
<evidence type="ECO:0000313" key="3">
    <source>
        <dbReference type="Proteomes" id="UP000467249"/>
    </source>
</evidence>